<feature type="transmembrane region" description="Helical" evidence="2">
    <location>
        <begin position="53"/>
        <end position="75"/>
    </location>
</feature>
<evidence type="ECO:0000313" key="4">
    <source>
        <dbReference type="Proteomes" id="UP001302949"/>
    </source>
</evidence>
<dbReference type="GO" id="GO:0050136">
    <property type="term" value="F:NADH dehydrogenase (quinone) (non-electrogenic) activity"/>
    <property type="evidence" value="ECO:0007669"/>
    <property type="project" value="UniProtKB-EC"/>
</dbReference>
<feature type="transmembrane region" description="Helical" evidence="2">
    <location>
        <begin position="96"/>
        <end position="114"/>
    </location>
</feature>
<dbReference type="Pfam" id="PF00499">
    <property type="entry name" value="Oxidored_q3"/>
    <property type="match status" value="1"/>
</dbReference>
<dbReference type="EC" id="7.1.1.-" evidence="2"/>
<dbReference type="Proteomes" id="UP001302949">
    <property type="component" value="Unassembled WGS sequence"/>
</dbReference>
<dbReference type="RefSeq" id="WP_323295962.1">
    <property type="nucleotide sequence ID" value="NZ_JAYFUM010000007.1"/>
</dbReference>
<dbReference type="PANTHER" id="PTHR33269:SF17">
    <property type="entry name" value="NADH-UBIQUINONE OXIDOREDUCTASE CHAIN 6"/>
    <property type="match status" value="1"/>
</dbReference>
<feature type="transmembrane region" description="Helical" evidence="2">
    <location>
        <begin position="30"/>
        <end position="47"/>
    </location>
</feature>
<sequence>MIQAVFIAFILLIVISAGIVLWSKNVLYSAFSLLLTFLGIAALYVLAGADFLAITQLLVYVGGILVLLIFGVMLTNKRGNKENGKNDILSSNTNRFIGFIVAISIFGLLFYAFARANFVDIQAGLFEQADLLPSTQSIGILLMTDFVLPFEVSGILLMATLIGAAYLSSKSKV</sequence>
<protein>
    <recommendedName>
        <fullName evidence="2">NADH-quinone oxidoreductase subunit J</fullName>
        <ecNumber evidence="2">7.1.1.-</ecNumber>
    </recommendedName>
</protein>
<feature type="transmembrane region" description="Helical" evidence="2">
    <location>
        <begin position="6"/>
        <end position="23"/>
    </location>
</feature>
<keyword evidence="2" id="KW-1133">Transmembrane helix</keyword>
<keyword evidence="3" id="KW-0560">Oxidoreductase</keyword>
<comment type="caution">
    <text evidence="3">The sequence shown here is derived from an EMBL/GenBank/DDBJ whole genome shotgun (WGS) entry which is preliminary data.</text>
</comment>
<keyword evidence="2" id="KW-0472">Membrane</keyword>
<keyword evidence="4" id="KW-1185">Reference proteome</keyword>
<name>A0ABU5Q7G4_9BACT</name>
<dbReference type="PANTHER" id="PTHR33269">
    <property type="entry name" value="NADH-UBIQUINONE OXIDOREDUCTASE CHAIN 6"/>
    <property type="match status" value="1"/>
</dbReference>
<comment type="subcellular location">
    <subcellularLocation>
        <location evidence="2">Cell membrane</location>
        <topology evidence="2">Multi-pass membrane protein</topology>
    </subcellularLocation>
</comment>
<keyword evidence="2" id="KW-1003">Cell membrane</keyword>
<keyword evidence="2" id="KW-0812">Transmembrane</keyword>
<dbReference type="Gene3D" id="1.20.120.1200">
    <property type="entry name" value="NADH-ubiquinone/plastoquinone oxidoreductase chain 6, subunit NuoJ"/>
    <property type="match status" value="1"/>
</dbReference>
<keyword evidence="2" id="KW-0874">Quinone</keyword>
<dbReference type="InterPro" id="IPR042106">
    <property type="entry name" value="Nuo/plastoQ_OxRdtase_6_NuoJ"/>
</dbReference>
<evidence type="ECO:0000256" key="2">
    <source>
        <dbReference type="RuleBase" id="RU004429"/>
    </source>
</evidence>
<organism evidence="3 4">
    <name type="scientific">Arcicella rigui</name>
    <dbReference type="NCBI Taxonomy" id="797020"/>
    <lineage>
        <taxon>Bacteria</taxon>
        <taxon>Pseudomonadati</taxon>
        <taxon>Bacteroidota</taxon>
        <taxon>Cytophagia</taxon>
        <taxon>Cytophagales</taxon>
        <taxon>Flectobacillaceae</taxon>
        <taxon>Arcicella</taxon>
    </lineage>
</organism>
<gene>
    <name evidence="3" type="ORF">VB248_06620</name>
</gene>
<evidence type="ECO:0000313" key="3">
    <source>
        <dbReference type="EMBL" id="MEA5138796.1"/>
    </source>
</evidence>
<dbReference type="InterPro" id="IPR001457">
    <property type="entry name" value="NADH_UbQ/plastoQ_OxRdtase_su6"/>
</dbReference>
<dbReference type="EMBL" id="JAYFUM010000007">
    <property type="protein sequence ID" value="MEA5138796.1"/>
    <property type="molecule type" value="Genomic_DNA"/>
</dbReference>
<proteinExistence type="inferred from homology"/>
<feature type="transmembrane region" description="Helical" evidence="2">
    <location>
        <begin position="146"/>
        <end position="167"/>
    </location>
</feature>
<accession>A0ABU5Q7G4</accession>
<reference evidence="3 4" key="1">
    <citation type="submission" date="2023-12" db="EMBL/GenBank/DDBJ databases">
        <title>Novel species of the genus Arcicella isolated from rivers.</title>
        <authorList>
            <person name="Lu H."/>
        </authorList>
    </citation>
    <scope>NUCLEOTIDE SEQUENCE [LARGE SCALE GENOMIC DNA]</scope>
    <source>
        <strain evidence="3 4">KCTC 23307</strain>
    </source>
</reference>
<comment type="function">
    <text evidence="2">NDH-1 shuttles electrons from NADH, via FMN and iron-sulfur (Fe-S) centers, to quinones in the respiratory chain. Couples the redox reaction to proton translocation (for every two electrons transferred, four hydrogen ions are translocated across the cytoplasmic membrane), and thus conserves the redox energy in a proton gradient.</text>
</comment>
<keyword evidence="2" id="KW-0520">NAD</keyword>
<comment type="similarity">
    <text evidence="1 2">Belongs to the complex I subunit 6 family.</text>
</comment>
<comment type="catalytic activity">
    <reaction evidence="2">
        <text>a quinone + NADH + 5 H(+)(in) = a quinol + NAD(+) + 4 H(+)(out)</text>
        <dbReference type="Rhea" id="RHEA:57888"/>
        <dbReference type="ChEBI" id="CHEBI:15378"/>
        <dbReference type="ChEBI" id="CHEBI:24646"/>
        <dbReference type="ChEBI" id="CHEBI:57540"/>
        <dbReference type="ChEBI" id="CHEBI:57945"/>
        <dbReference type="ChEBI" id="CHEBI:132124"/>
    </reaction>
</comment>
<evidence type="ECO:0000256" key="1">
    <source>
        <dbReference type="ARBA" id="ARBA00005698"/>
    </source>
</evidence>